<name>A0A1G6UYB2_9NOCA</name>
<dbReference type="EMBL" id="FNAB01000004">
    <property type="protein sequence ID" value="SDD46360.1"/>
    <property type="molecule type" value="Genomic_DNA"/>
</dbReference>
<feature type="region of interest" description="Disordered" evidence="1">
    <location>
        <begin position="1"/>
        <end position="24"/>
    </location>
</feature>
<evidence type="ECO:0000313" key="2">
    <source>
        <dbReference type="EMBL" id="SDD46360.1"/>
    </source>
</evidence>
<dbReference type="Proteomes" id="UP000199417">
    <property type="component" value="Unassembled WGS sequence"/>
</dbReference>
<keyword evidence="3" id="KW-1185">Reference proteome</keyword>
<protein>
    <submittedName>
        <fullName evidence="2">Uncharacterized protein</fullName>
    </submittedName>
</protein>
<dbReference type="AlphaFoldDB" id="A0A1G6UYB2"/>
<proteinExistence type="predicted"/>
<evidence type="ECO:0000256" key="1">
    <source>
        <dbReference type="SAM" id="MobiDB-lite"/>
    </source>
</evidence>
<gene>
    <name evidence="2" type="ORF">SAMN05444580_104338</name>
</gene>
<organism evidence="2 3">
    <name type="scientific">Rhodococcus tukisamuensis</name>
    <dbReference type="NCBI Taxonomy" id="168276"/>
    <lineage>
        <taxon>Bacteria</taxon>
        <taxon>Bacillati</taxon>
        <taxon>Actinomycetota</taxon>
        <taxon>Actinomycetes</taxon>
        <taxon>Mycobacteriales</taxon>
        <taxon>Nocardiaceae</taxon>
        <taxon>Rhodococcus</taxon>
    </lineage>
</organism>
<evidence type="ECO:0000313" key="3">
    <source>
        <dbReference type="Proteomes" id="UP000199417"/>
    </source>
</evidence>
<sequence length="61" mass="6546">MQVGLVESRPGIGPKGGGTYTGVPLAVGPKHTRLLRPYDGVKTPPDTDLPHWNSPFVRAPR</sequence>
<reference evidence="2 3" key="1">
    <citation type="submission" date="2016-10" db="EMBL/GenBank/DDBJ databases">
        <authorList>
            <person name="de Groot N.N."/>
        </authorList>
    </citation>
    <scope>NUCLEOTIDE SEQUENCE [LARGE SCALE GENOMIC DNA]</scope>
    <source>
        <strain evidence="2 3">JCM 11308</strain>
    </source>
</reference>
<accession>A0A1G6UYB2</accession>
<feature type="region of interest" description="Disordered" evidence="1">
    <location>
        <begin position="37"/>
        <end position="61"/>
    </location>
</feature>